<dbReference type="EMBL" id="NHPJ01000005">
    <property type="protein sequence ID" value="OYR59350.1"/>
    <property type="molecule type" value="Genomic_DNA"/>
</dbReference>
<reference evidence="2 3" key="1">
    <citation type="journal article" date="2014" name="Front. Microbiol.">
        <title>Population and genomic analysis of the genus Halorubrum.</title>
        <authorList>
            <person name="Fullmer M.S."/>
            <person name="Soucy S.M."/>
            <person name="Swithers K.S."/>
            <person name="Makkay A.M."/>
            <person name="Wheeler R."/>
            <person name="Ventosa A."/>
            <person name="Gogarten J.P."/>
            <person name="Papke R.T."/>
        </authorList>
    </citation>
    <scope>NUCLEOTIDE SEQUENCE [LARGE SCALE GENOMIC DNA]</scope>
    <source>
        <strain evidence="2 3">Cb34</strain>
    </source>
</reference>
<dbReference type="RefSeq" id="WP_094529234.1">
    <property type="nucleotide sequence ID" value="NZ_NHPJ01000005.1"/>
</dbReference>
<dbReference type="InterPro" id="IPR006311">
    <property type="entry name" value="TAT_signal"/>
</dbReference>
<dbReference type="PROSITE" id="PS51318">
    <property type="entry name" value="TAT"/>
    <property type="match status" value="1"/>
</dbReference>
<evidence type="ECO:0008006" key="4">
    <source>
        <dbReference type="Google" id="ProtNLM"/>
    </source>
</evidence>
<evidence type="ECO:0000256" key="1">
    <source>
        <dbReference type="SAM" id="MobiDB-lite"/>
    </source>
</evidence>
<dbReference type="AlphaFoldDB" id="A0A256IRZ5"/>
<gene>
    <name evidence="2" type="ORF">DJ70_00825</name>
</gene>
<feature type="region of interest" description="Disordered" evidence="1">
    <location>
        <begin position="248"/>
        <end position="274"/>
    </location>
</feature>
<comment type="caution">
    <text evidence="2">The sequence shown here is derived from an EMBL/GenBank/DDBJ whole genome shotgun (WGS) entry which is preliminary data.</text>
</comment>
<protein>
    <recommendedName>
        <fullName evidence="4">SipW-cognate class signal peptide</fullName>
    </recommendedName>
</protein>
<dbReference type="Proteomes" id="UP000216308">
    <property type="component" value="Unassembled WGS sequence"/>
</dbReference>
<sequence length="274" mass="28681">MTKRDTHLTRRQALAGIGAVGFAAAGMAVGTRSTGSWNQYTSYTYAQSNVPTNLLVGWRSRYNGGLVRESPTDEVADVDEIGAPVRLIDQRNVLPMDTGSTSVGLRIDDPGENVPDGVRVWMKIDPDIGTDPASRALAERIEVSVHYDTGFLGVGGCAGAETVGENPPLGSGIFSGTLAELDGDDLTEGIEVDPGILDNGCLTPEETRCLAFNWAFPIGEGGNAGKGGSVDFDVSFYAVDCAWDGNPFAAPVPDREDSEGSADSTTSTGSEVAE</sequence>
<organism evidence="2 3">
    <name type="scientific">Halorubrum halodurans</name>
    <dbReference type="NCBI Taxonomy" id="1383851"/>
    <lineage>
        <taxon>Archaea</taxon>
        <taxon>Methanobacteriati</taxon>
        <taxon>Methanobacteriota</taxon>
        <taxon>Stenosarchaea group</taxon>
        <taxon>Halobacteria</taxon>
        <taxon>Halobacteriales</taxon>
        <taxon>Haloferacaceae</taxon>
        <taxon>Halorubrum</taxon>
    </lineage>
</organism>
<name>A0A256IRZ5_9EURY</name>
<proteinExistence type="predicted"/>
<evidence type="ECO:0000313" key="2">
    <source>
        <dbReference type="EMBL" id="OYR59350.1"/>
    </source>
</evidence>
<dbReference type="OrthoDB" id="202775at2157"/>
<accession>A0A256IRZ5</accession>
<keyword evidence="3" id="KW-1185">Reference proteome</keyword>
<feature type="compositionally biased region" description="Polar residues" evidence="1">
    <location>
        <begin position="261"/>
        <end position="274"/>
    </location>
</feature>
<evidence type="ECO:0000313" key="3">
    <source>
        <dbReference type="Proteomes" id="UP000216308"/>
    </source>
</evidence>